<dbReference type="WBParaSite" id="ES5_v2.g13352.t1">
    <property type="protein sequence ID" value="ES5_v2.g13352.t1"/>
    <property type="gene ID" value="ES5_v2.g13352"/>
</dbReference>
<reference evidence="2" key="1">
    <citation type="submission" date="2022-11" db="UniProtKB">
        <authorList>
            <consortium name="WormBaseParasite"/>
        </authorList>
    </citation>
    <scope>IDENTIFICATION</scope>
</reference>
<name>A0AC34F808_9BILA</name>
<organism evidence="1 2">
    <name type="scientific">Panagrolaimus sp. ES5</name>
    <dbReference type="NCBI Taxonomy" id="591445"/>
    <lineage>
        <taxon>Eukaryota</taxon>
        <taxon>Metazoa</taxon>
        <taxon>Ecdysozoa</taxon>
        <taxon>Nematoda</taxon>
        <taxon>Chromadorea</taxon>
        <taxon>Rhabditida</taxon>
        <taxon>Tylenchina</taxon>
        <taxon>Panagrolaimomorpha</taxon>
        <taxon>Panagrolaimoidea</taxon>
        <taxon>Panagrolaimidae</taxon>
        <taxon>Panagrolaimus</taxon>
    </lineage>
</organism>
<dbReference type="Proteomes" id="UP000887579">
    <property type="component" value="Unplaced"/>
</dbReference>
<evidence type="ECO:0000313" key="2">
    <source>
        <dbReference type="WBParaSite" id="ES5_v2.g13352.t1"/>
    </source>
</evidence>
<sequence length="417" mass="47082">MNEMKQLFLFFLLLFISIEFVVCAEPTGTVDVYHGNRRYWTIEANGKTYIALHVLKESIKLIFHKETPFVDLASNIKLYSPTENGKCEEADKAEFKLVIAVQNYIRGEIKINGRGRTTAFLYDNFGEVLYVPLPIDVDFETLENNARTCYRQSNAPFQVYAKDNTKNFMELQVSGTFKCQIYMELPSFIKIEDVELPQYNESLPLNASFAGHSEDFWWKSVSDESASMLPSGVTFDESGNVEIDILKSKKEIPYFFRIGQNQPMPSLQFKFDGCIGSKFEVYLNLHDTLECRTGILLTSEGLEISTKNVYVKVASPLSINEFESCSISNPSDIPADQFVVQLSQFEDGGGSCAKAQVILPKFDVLKIIEVLIDRSKMIETATNETDFNSTAAASIKSTTKDTATAGMEWWWFAIVGV</sequence>
<protein>
    <submittedName>
        <fullName evidence="2">Uncharacterized protein</fullName>
    </submittedName>
</protein>
<proteinExistence type="predicted"/>
<accession>A0AC34F808</accession>
<evidence type="ECO:0000313" key="1">
    <source>
        <dbReference type="Proteomes" id="UP000887579"/>
    </source>
</evidence>